<evidence type="ECO:0000256" key="5">
    <source>
        <dbReference type="ARBA" id="ARBA00022692"/>
    </source>
</evidence>
<evidence type="ECO:0000256" key="6">
    <source>
        <dbReference type="ARBA" id="ARBA00022989"/>
    </source>
</evidence>
<dbReference type="EMBL" id="OBDZ01000006">
    <property type="protein sequence ID" value="SNY21071.1"/>
    <property type="molecule type" value="Genomic_DNA"/>
</dbReference>
<protein>
    <recommendedName>
        <fullName evidence="4">Sodium-dependent dicarboxylate transporter SdcS</fullName>
    </recommendedName>
    <alternativeName>
        <fullName evidence="8">Na(+)/dicarboxylate symporter</fullName>
    </alternativeName>
</protein>
<proteinExistence type="inferred from homology"/>
<reference evidence="11" key="1">
    <citation type="submission" date="2017-09" db="EMBL/GenBank/DDBJ databases">
        <authorList>
            <person name="Varghese N."/>
            <person name="Submissions S."/>
        </authorList>
    </citation>
    <scope>NUCLEOTIDE SEQUENCE [LARGE SCALE GENOMIC DNA]</scope>
    <source>
        <strain evidence="11">MSL47</strain>
    </source>
</reference>
<feature type="transmembrane region" description="Helical" evidence="9">
    <location>
        <begin position="393"/>
        <end position="414"/>
    </location>
</feature>
<sequence>MFKRLKDFIIIGGIILFLSVLLLPQPEGLTVAAKSSIALFILCLSLWISNAIPLAITSLLGIILIPLLGILELDEAFALFGNKAIFFILGALILAAGIYQTGLGSRIAFSILKKFGQSPRKLLLGILLTSALLSCIMPEHAVAALLLPIILEVATSLELKPLESNYGKLLFLSMAWGAIIGGITTFLGGARNLLAVGLLEKNYDISIGFFEWIKYSWPIPTLILLVTYFIIAKLVKIDIDSIELARETLEAEITSRGAMSSKEKKLMLVLIAVLFSWLFLSSIIDIAITSILGAVLTFAIQVVEWHDIEEYVNWGVILMYGGAIAVATSLVRTGATNWLSEAVFVHLNLSPFIFLIFLAIFTMLLTEGISNAAAVAIVLPLAYSIGDIYQINPIIITLSVALPGGLAFSLPMGSPPNAIAYSSGYYRISDVVKFGLILMLISWLAYMLVAKFYWPLIGLKILI</sequence>
<dbReference type="PANTHER" id="PTHR10283:SF82">
    <property type="entry name" value="SOLUTE CARRIER FAMILY 13 MEMBER 2"/>
    <property type="match status" value="1"/>
</dbReference>
<feature type="transmembrane region" description="Helical" evidence="9">
    <location>
        <begin position="80"/>
        <end position="102"/>
    </location>
</feature>
<dbReference type="GO" id="GO:0005886">
    <property type="term" value="C:plasma membrane"/>
    <property type="evidence" value="ECO:0007669"/>
    <property type="project" value="TreeGrafter"/>
</dbReference>
<evidence type="ECO:0000256" key="4">
    <source>
        <dbReference type="ARBA" id="ARBA00020150"/>
    </source>
</evidence>
<keyword evidence="11" id="KW-1185">Reference proteome</keyword>
<feature type="transmembrane region" description="Helical" evidence="9">
    <location>
        <begin position="266"/>
        <end position="299"/>
    </location>
</feature>
<feature type="transmembrane region" description="Helical" evidence="9">
    <location>
        <begin position="7"/>
        <end position="25"/>
    </location>
</feature>
<dbReference type="PIRSF" id="PIRSF002457">
    <property type="entry name" value="DASS"/>
    <property type="match status" value="1"/>
</dbReference>
<dbReference type="AlphaFoldDB" id="A0A285GFD3"/>
<accession>A0A285GFD3</accession>
<comment type="similarity">
    <text evidence="2">Belongs to the SLC13A/DASS transporter (TC 2.A.47) family. NADC subfamily.</text>
</comment>
<dbReference type="OrthoDB" id="37272at2"/>
<dbReference type="GO" id="GO:1905039">
    <property type="term" value="P:carboxylic acid transmembrane transport"/>
    <property type="evidence" value="ECO:0007669"/>
    <property type="project" value="UniProtKB-ARBA"/>
</dbReference>
<gene>
    <name evidence="10" type="ORF">SAMN06265827_106104</name>
</gene>
<feature type="transmembrane region" description="Helical" evidence="9">
    <location>
        <begin position="311"/>
        <end position="331"/>
    </location>
</feature>
<evidence type="ECO:0000256" key="2">
    <source>
        <dbReference type="ARBA" id="ARBA00006772"/>
    </source>
</evidence>
<organism evidence="10 11">
    <name type="scientific">Orenia metallireducens</name>
    <dbReference type="NCBI Taxonomy" id="1413210"/>
    <lineage>
        <taxon>Bacteria</taxon>
        <taxon>Bacillati</taxon>
        <taxon>Bacillota</taxon>
        <taxon>Clostridia</taxon>
        <taxon>Halanaerobiales</taxon>
        <taxon>Halobacteroidaceae</taxon>
        <taxon>Orenia</taxon>
    </lineage>
</organism>
<evidence type="ECO:0000256" key="3">
    <source>
        <dbReference type="ARBA" id="ARBA00007349"/>
    </source>
</evidence>
<dbReference type="InterPro" id="IPR030676">
    <property type="entry name" value="CitT-rel"/>
</dbReference>
<comment type="similarity">
    <text evidence="3">Belongs to the SLC13A/DASS transporter (TC 2.A.47) family. DIT1 subfamily.</text>
</comment>
<dbReference type="NCBIfam" id="TIGR00785">
    <property type="entry name" value="dass"/>
    <property type="match status" value="1"/>
</dbReference>
<evidence type="ECO:0000256" key="9">
    <source>
        <dbReference type="SAM" id="Phobius"/>
    </source>
</evidence>
<feature type="transmembrane region" description="Helical" evidence="9">
    <location>
        <begin position="169"/>
        <end position="195"/>
    </location>
</feature>
<keyword evidence="7 9" id="KW-0472">Membrane</keyword>
<feature type="transmembrane region" description="Helical" evidence="9">
    <location>
        <begin position="369"/>
        <end position="386"/>
    </location>
</feature>
<dbReference type="GO" id="GO:0008514">
    <property type="term" value="F:organic anion transmembrane transporter activity"/>
    <property type="evidence" value="ECO:0007669"/>
    <property type="project" value="UniProtKB-ARBA"/>
</dbReference>
<dbReference type="PANTHER" id="PTHR10283">
    <property type="entry name" value="SOLUTE CARRIER FAMILY 13 MEMBER"/>
    <property type="match status" value="1"/>
</dbReference>
<comment type="subcellular location">
    <subcellularLocation>
        <location evidence="1">Membrane</location>
        <topology evidence="1">Multi-pass membrane protein</topology>
    </subcellularLocation>
</comment>
<evidence type="ECO:0000313" key="11">
    <source>
        <dbReference type="Proteomes" id="UP000219573"/>
    </source>
</evidence>
<evidence type="ECO:0000256" key="1">
    <source>
        <dbReference type="ARBA" id="ARBA00004141"/>
    </source>
</evidence>
<feature type="transmembrane region" description="Helical" evidence="9">
    <location>
        <begin position="434"/>
        <end position="454"/>
    </location>
</feature>
<feature type="transmembrane region" description="Helical" evidence="9">
    <location>
        <begin position="343"/>
        <end position="363"/>
    </location>
</feature>
<dbReference type="InterPro" id="IPR001898">
    <property type="entry name" value="SLC13A/DASS"/>
</dbReference>
<name>A0A285GFD3_9FIRM</name>
<dbReference type="RefSeq" id="WP_097017130.1">
    <property type="nucleotide sequence ID" value="NZ_OBDZ01000006.1"/>
</dbReference>
<evidence type="ECO:0000313" key="10">
    <source>
        <dbReference type="EMBL" id="SNY21071.1"/>
    </source>
</evidence>
<evidence type="ECO:0000256" key="8">
    <source>
        <dbReference type="ARBA" id="ARBA00031174"/>
    </source>
</evidence>
<feature type="transmembrane region" description="Helical" evidence="9">
    <location>
        <begin position="122"/>
        <end position="148"/>
    </location>
</feature>
<keyword evidence="5 9" id="KW-0812">Transmembrane</keyword>
<keyword evidence="6 9" id="KW-1133">Transmembrane helix</keyword>
<feature type="transmembrane region" description="Helical" evidence="9">
    <location>
        <begin position="37"/>
        <end position="68"/>
    </location>
</feature>
<evidence type="ECO:0000256" key="7">
    <source>
        <dbReference type="ARBA" id="ARBA00023136"/>
    </source>
</evidence>
<dbReference type="Proteomes" id="UP000219573">
    <property type="component" value="Unassembled WGS sequence"/>
</dbReference>
<feature type="transmembrane region" description="Helical" evidence="9">
    <location>
        <begin position="215"/>
        <end position="235"/>
    </location>
</feature>
<dbReference type="Pfam" id="PF00939">
    <property type="entry name" value="Na_sulph_symp"/>
    <property type="match status" value="1"/>
</dbReference>